<protein>
    <recommendedName>
        <fullName evidence="1">diguanylate cyclase</fullName>
        <ecNumber evidence="1">2.7.7.65</ecNumber>
    </recommendedName>
</protein>
<dbReference type="PROSITE" id="PS50887">
    <property type="entry name" value="GGDEF"/>
    <property type="match status" value="1"/>
</dbReference>
<dbReference type="InterPro" id="IPR029787">
    <property type="entry name" value="Nucleotide_cyclase"/>
</dbReference>
<evidence type="ECO:0000313" key="5">
    <source>
        <dbReference type="EMBL" id="MBB3975072.1"/>
    </source>
</evidence>
<comment type="caution">
    <text evidence="5">The sequence shown here is derived from an EMBL/GenBank/DDBJ whole genome shotgun (WGS) entry which is preliminary data.</text>
</comment>
<dbReference type="Proteomes" id="UP000574761">
    <property type="component" value="Unassembled WGS sequence"/>
</dbReference>
<dbReference type="PANTHER" id="PTHR45138">
    <property type="entry name" value="REGULATORY COMPONENTS OF SENSORY TRANSDUCTION SYSTEM"/>
    <property type="match status" value="1"/>
</dbReference>
<dbReference type="Pfam" id="PF00990">
    <property type="entry name" value="GGDEF"/>
    <property type="match status" value="1"/>
</dbReference>
<feature type="transmembrane region" description="Helical" evidence="3">
    <location>
        <begin position="93"/>
        <end position="112"/>
    </location>
</feature>
<feature type="transmembrane region" description="Helical" evidence="3">
    <location>
        <begin position="68"/>
        <end position="86"/>
    </location>
</feature>
<dbReference type="AlphaFoldDB" id="A0A7W6D6L3"/>
<keyword evidence="6" id="KW-1185">Reference proteome</keyword>
<dbReference type="RefSeq" id="WP_183798037.1">
    <property type="nucleotide sequence ID" value="NZ_JACIEE010000001.1"/>
</dbReference>
<sequence>MLDNLISLPTLMVCTFLSTLVVAIFLAFHWFAGHKSVATGYWCVAMWVGSAASVLLGLRGILAPEVSIGLGNALAALGYSLTWAGFRAFDDQRVSRLAIAAGPAAWVAAYAFSDQFAADMSLRIILMSVIVSAYSLAMARELLRGRGREALPSRRVIALLLATHAVFYSARIPFALLAPVSDGGSPAVSFWFAAFALEIFVHTLVVAVSILILLKERSEFVFRQAARSDALTGVLNRGAFMAEAAGALSPRHPGGVLMLLDLDHFKAVNDTHGHQAGDKVLCRFAAAVTARLEDGMVFGRFGGEEFALFVPDRDLDEAVAFADLLREDTAALSIGHYGALISVSVSIGVASALLCGGDIDNLVAAADCALYRAKAEGRNRVSAAGPAESLLQVAGRMRDADSNTGVANVSVAL</sequence>
<dbReference type="InterPro" id="IPR000160">
    <property type="entry name" value="GGDEF_dom"/>
</dbReference>
<evidence type="ECO:0000256" key="1">
    <source>
        <dbReference type="ARBA" id="ARBA00012528"/>
    </source>
</evidence>
<dbReference type="PANTHER" id="PTHR45138:SF9">
    <property type="entry name" value="DIGUANYLATE CYCLASE DGCM-RELATED"/>
    <property type="match status" value="1"/>
</dbReference>
<evidence type="ECO:0000256" key="2">
    <source>
        <dbReference type="ARBA" id="ARBA00034247"/>
    </source>
</evidence>
<keyword evidence="3" id="KW-1133">Transmembrane helix</keyword>
<name>A0A7W6D6L3_9HYPH</name>
<feature type="transmembrane region" description="Helical" evidence="3">
    <location>
        <begin position="190"/>
        <end position="214"/>
    </location>
</feature>
<feature type="transmembrane region" description="Helical" evidence="3">
    <location>
        <begin position="40"/>
        <end position="62"/>
    </location>
</feature>
<evidence type="ECO:0000259" key="4">
    <source>
        <dbReference type="PROSITE" id="PS50887"/>
    </source>
</evidence>
<dbReference type="SMART" id="SM00267">
    <property type="entry name" value="GGDEF"/>
    <property type="match status" value="1"/>
</dbReference>
<feature type="domain" description="GGDEF" evidence="4">
    <location>
        <begin position="253"/>
        <end position="386"/>
    </location>
</feature>
<dbReference type="Gene3D" id="3.30.70.270">
    <property type="match status" value="1"/>
</dbReference>
<keyword evidence="3" id="KW-0472">Membrane</keyword>
<dbReference type="EC" id="2.7.7.65" evidence="1"/>
<comment type="catalytic activity">
    <reaction evidence="2">
        <text>2 GTP = 3',3'-c-di-GMP + 2 diphosphate</text>
        <dbReference type="Rhea" id="RHEA:24898"/>
        <dbReference type="ChEBI" id="CHEBI:33019"/>
        <dbReference type="ChEBI" id="CHEBI:37565"/>
        <dbReference type="ChEBI" id="CHEBI:58805"/>
        <dbReference type="EC" id="2.7.7.65"/>
    </reaction>
</comment>
<dbReference type="GO" id="GO:0052621">
    <property type="term" value="F:diguanylate cyclase activity"/>
    <property type="evidence" value="ECO:0007669"/>
    <property type="project" value="UniProtKB-EC"/>
</dbReference>
<reference evidence="5 6" key="1">
    <citation type="submission" date="2020-08" db="EMBL/GenBank/DDBJ databases">
        <title>Genomic Encyclopedia of Type Strains, Phase IV (KMG-IV): sequencing the most valuable type-strain genomes for metagenomic binning, comparative biology and taxonomic classification.</title>
        <authorList>
            <person name="Goeker M."/>
        </authorList>
    </citation>
    <scope>NUCLEOTIDE SEQUENCE [LARGE SCALE GENOMIC DNA]</scope>
    <source>
        <strain evidence="5 6">DSM 100211</strain>
    </source>
</reference>
<accession>A0A7W6D6L3</accession>
<keyword evidence="3" id="KW-0812">Transmembrane</keyword>
<dbReference type="FunFam" id="3.30.70.270:FF:000001">
    <property type="entry name" value="Diguanylate cyclase domain protein"/>
    <property type="match status" value="1"/>
</dbReference>
<dbReference type="NCBIfam" id="TIGR00254">
    <property type="entry name" value="GGDEF"/>
    <property type="match status" value="1"/>
</dbReference>
<feature type="transmembrane region" description="Helical" evidence="3">
    <location>
        <begin position="124"/>
        <end position="143"/>
    </location>
</feature>
<evidence type="ECO:0000313" key="6">
    <source>
        <dbReference type="Proteomes" id="UP000574761"/>
    </source>
</evidence>
<dbReference type="GO" id="GO:0043709">
    <property type="term" value="P:cell adhesion involved in single-species biofilm formation"/>
    <property type="evidence" value="ECO:0007669"/>
    <property type="project" value="TreeGrafter"/>
</dbReference>
<feature type="transmembrane region" description="Helical" evidence="3">
    <location>
        <begin position="155"/>
        <end position="178"/>
    </location>
</feature>
<dbReference type="SUPFAM" id="SSF55073">
    <property type="entry name" value="Nucleotide cyclase"/>
    <property type="match status" value="1"/>
</dbReference>
<dbReference type="InterPro" id="IPR043128">
    <property type="entry name" value="Rev_trsase/Diguanyl_cyclase"/>
</dbReference>
<proteinExistence type="predicted"/>
<gene>
    <name evidence="5" type="ORF">GGQ64_000248</name>
</gene>
<organism evidence="5 6">
    <name type="scientific">Mycoplana azooxidifex</name>
    <dbReference type="NCBI Taxonomy" id="1636188"/>
    <lineage>
        <taxon>Bacteria</taxon>
        <taxon>Pseudomonadati</taxon>
        <taxon>Pseudomonadota</taxon>
        <taxon>Alphaproteobacteria</taxon>
        <taxon>Hyphomicrobiales</taxon>
        <taxon>Rhizobiaceae</taxon>
        <taxon>Mycoplana</taxon>
    </lineage>
</organism>
<dbReference type="GO" id="GO:1902201">
    <property type="term" value="P:negative regulation of bacterial-type flagellum-dependent cell motility"/>
    <property type="evidence" value="ECO:0007669"/>
    <property type="project" value="TreeGrafter"/>
</dbReference>
<evidence type="ECO:0000256" key="3">
    <source>
        <dbReference type="SAM" id="Phobius"/>
    </source>
</evidence>
<dbReference type="CDD" id="cd01949">
    <property type="entry name" value="GGDEF"/>
    <property type="match status" value="1"/>
</dbReference>
<dbReference type="InterPro" id="IPR050469">
    <property type="entry name" value="Diguanylate_Cyclase"/>
</dbReference>
<dbReference type="EMBL" id="JACIEE010000001">
    <property type="protein sequence ID" value="MBB3975072.1"/>
    <property type="molecule type" value="Genomic_DNA"/>
</dbReference>
<dbReference type="GO" id="GO:0005886">
    <property type="term" value="C:plasma membrane"/>
    <property type="evidence" value="ECO:0007669"/>
    <property type="project" value="TreeGrafter"/>
</dbReference>
<feature type="transmembrane region" description="Helical" evidence="3">
    <location>
        <begin position="6"/>
        <end position="28"/>
    </location>
</feature>